<reference evidence="4" key="2">
    <citation type="submission" date="2014-09" db="EMBL/GenBank/DDBJ databases">
        <authorList>
            <person name="Martin A.A."/>
        </authorList>
    </citation>
    <scope>NUCLEOTIDE SEQUENCE</scope>
    <source>
        <strain evidence="4">ED321</strain>
    </source>
</reference>
<proteinExistence type="predicted"/>
<keyword evidence="1" id="KW-0732">Signal</keyword>
<evidence type="ECO:0000259" key="2">
    <source>
        <dbReference type="Pfam" id="PF01764"/>
    </source>
</evidence>
<dbReference type="PANTHER" id="PTHR45908">
    <property type="entry name" value="PROTEIN CBG11750-RELATED"/>
    <property type="match status" value="1"/>
</dbReference>
<dbReference type="RefSeq" id="XP_024510189.1">
    <property type="nucleotide sequence ID" value="XM_024644652.1"/>
</dbReference>
<feature type="chain" id="PRO_5015031432" evidence="1">
    <location>
        <begin position="19"/>
        <end position="318"/>
    </location>
</feature>
<evidence type="ECO:0000313" key="3">
    <source>
        <dbReference type="EMBL" id="CEF70993.1"/>
    </source>
</evidence>
<accession>A0A090N0N4</accession>
<feature type="domain" description="Fungal lipase-type" evidence="2">
    <location>
        <begin position="92"/>
        <end position="226"/>
    </location>
</feature>
<dbReference type="InterPro" id="IPR029058">
    <property type="entry name" value="AB_hydrolase_fold"/>
</dbReference>
<keyword evidence="4" id="KW-1185">Reference proteome</keyword>
<organism evidence="3">
    <name type="scientific">Strongyloides ratti</name>
    <name type="common">Parasitic roundworm</name>
    <dbReference type="NCBI Taxonomy" id="34506"/>
    <lineage>
        <taxon>Eukaryota</taxon>
        <taxon>Metazoa</taxon>
        <taxon>Ecdysozoa</taxon>
        <taxon>Nematoda</taxon>
        <taxon>Chromadorea</taxon>
        <taxon>Rhabditida</taxon>
        <taxon>Tylenchina</taxon>
        <taxon>Panagrolaimomorpha</taxon>
        <taxon>Strongyloidoidea</taxon>
        <taxon>Strongyloididae</taxon>
        <taxon>Strongyloides</taxon>
    </lineage>
</organism>
<dbReference type="WormBase" id="SRAE_X000032100">
    <property type="protein sequence ID" value="SRP04425"/>
    <property type="gene ID" value="WBGene00265879"/>
</dbReference>
<dbReference type="Pfam" id="PF01764">
    <property type="entry name" value="Lipase_3"/>
    <property type="match status" value="1"/>
</dbReference>
<evidence type="ECO:0000313" key="6">
    <source>
        <dbReference type="WormBase" id="SRAE_X000032100"/>
    </source>
</evidence>
<dbReference type="SUPFAM" id="SSF53474">
    <property type="entry name" value="alpha/beta-Hydrolases"/>
    <property type="match status" value="1"/>
</dbReference>
<dbReference type="Proteomes" id="UP000035682">
    <property type="component" value="Unplaced"/>
</dbReference>
<dbReference type="EMBL" id="LN609530">
    <property type="protein sequence ID" value="CEF70993.1"/>
    <property type="molecule type" value="Genomic_DNA"/>
</dbReference>
<evidence type="ECO:0000313" key="4">
    <source>
        <dbReference type="Proteomes" id="UP000035682"/>
    </source>
</evidence>
<dbReference type="STRING" id="34506.A0A090N0N4"/>
<gene>
    <name evidence="3 5 6" type="ORF">SRAE_X000032100</name>
</gene>
<dbReference type="OrthoDB" id="438440at2759"/>
<sequence>MFFIIFLIGIIKISLIRSFNTSYIEEEAQIISRACGALYNEKLFKKCYEEDEYISSKLKLLSVVEKKKTFFIDHFITPILEFKHDNKTLLVLNRQTTNNFQLIKQIISGFTPMTSYKNNMKINSYHKSNYNHTYQEMFNQIKKLNITGQYKNIIFGGFSLGGGLSIIMALKYALKTNISPNNIKVYTLGSPRTGSYSFSKYYNEYVPYTYRIVVRNDVVTSFPKCNGNSLYNICEDDSNTFFNYYYHVGTEVFYPYGTSNGIYIICDKHIEDDQCSRKFNTIFRIINVLLNRDYYKNVHKSYFKIKKTSDDTFNNICY</sequence>
<dbReference type="CTD" id="36383373"/>
<dbReference type="WBParaSite" id="SRAE_X000032100.1">
    <property type="protein sequence ID" value="SRAE_X000032100.1"/>
    <property type="gene ID" value="WBGene00265879"/>
</dbReference>
<reference evidence="5" key="3">
    <citation type="submission" date="2020-12" db="UniProtKB">
        <authorList>
            <consortium name="WormBaseParasite"/>
        </authorList>
    </citation>
    <scope>IDENTIFICATION</scope>
</reference>
<protein>
    <submittedName>
        <fullName evidence="3 5">Lipase, class 3 family-containing protein</fullName>
    </submittedName>
</protein>
<dbReference type="InterPro" id="IPR002921">
    <property type="entry name" value="Fungal_lipase-type"/>
</dbReference>
<dbReference type="AlphaFoldDB" id="A0A090N0N4"/>
<dbReference type="GeneID" id="36383373"/>
<evidence type="ECO:0000313" key="5">
    <source>
        <dbReference type="WBParaSite" id="SRAE_X000032100.1"/>
    </source>
</evidence>
<dbReference type="GO" id="GO:0006629">
    <property type="term" value="P:lipid metabolic process"/>
    <property type="evidence" value="ECO:0007669"/>
    <property type="project" value="InterPro"/>
</dbReference>
<dbReference type="PANTHER" id="PTHR45908:SF20">
    <property type="entry name" value="FUNGAL LIPASE-LIKE DOMAIN-CONTAINING PROTEIN"/>
    <property type="match status" value="1"/>
</dbReference>
<evidence type="ECO:0000256" key="1">
    <source>
        <dbReference type="SAM" id="SignalP"/>
    </source>
</evidence>
<feature type="signal peptide" evidence="1">
    <location>
        <begin position="1"/>
        <end position="18"/>
    </location>
</feature>
<dbReference type="Gene3D" id="3.40.50.1820">
    <property type="entry name" value="alpha/beta hydrolase"/>
    <property type="match status" value="1"/>
</dbReference>
<reference evidence="3" key="1">
    <citation type="submission" date="2014-09" db="EMBL/GenBank/DDBJ databases">
        <authorList>
            <person name="Aslett A.Martin."/>
        </authorList>
    </citation>
    <scope>NUCLEOTIDE SEQUENCE</scope>
    <source>
        <strain evidence="3">ED321 Heterogonic</strain>
    </source>
</reference>
<name>A0A090N0N4_STRRB</name>